<sequence length="62" mass="7431">MSNLTFDEINRQLNDGIERTPDELENCKKWLIEYATANQLSFNELNEFCWKDSAWIFDHVFS</sequence>
<comment type="caution">
    <text evidence="1">The sequence shown here is derived from an EMBL/GenBank/DDBJ whole genome shotgun (WGS) entry which is preliminary data.</text>
</comment>
<dbReference type="EMBL" id="JAAZNL010000013">
    <property type="protein sequence ID" value="NMB69829.1"/>
    <property type="molecule type" value="Genomic_DNA"/>
</dbReference>
<evidence type="ECO:0000313" key="1">
    <source>
        <dbReference type="EMBL" id="NMB69829.1"/>
    </source>
</evidence>
<protein>
    <submittedName>
        <fullName evidence="1">Uncharacterized protein</fullName>
    </submittedName>
</protein>
<organism evidence="1 2">
    <name type="scientific">candidate division WWE3 bacterium</name>
    <dbReference type="NCBI Taxonomy" id="2053526"/>
    <lineage>
        <taxon>Bacteria</taxon>
        <taxon>Katanobacteria</taxon>
    </lineage>
</organism>
<name>A0A7X9HGF1_UNCKA</name>
<accession>A0A7X9HGF1</accession>
<dbReference type="AlphaFoldDB" id="A0A7X9HGF1"/>
<dbReference type="Proteomes" id="UP000526033">
    <property type="component" value="Unassembled WGS sequence"/>
</dbReference>
<gene>
    <name evidence="1" type="ORF">GYA27_01325</name>
</gene>
<reference evidence="1 2" key="1">
    <citation type="journal article" date="2020" name="Biotechnol. Biofuels">
        <title>New insights from the biogas microbiome by comprehensive genome-resolved metagenomics of nearly 1600 species originating from multiple anaerobic digesters.</title>
        <authorList>
            <person name="Campanaro S."/>
            <person name="Treu L."/>
            <person name="Rodriguez-R L.M."/>
            <person name="Kovalovszki A."/>
            <person name="Ziels R.M."/>
            <person name="Maus I."/>
            <person name="Zhu X."/>
            <person name="Kougias P.G."/>
            <person name="Basile A."/>
            <person name="Luo G."/>
            <person name="Schluter A."/>
            <person name="Konstantinidis K.T."/>
            <person name="Angelidaki I."/>
        </authorList>
    </citation>
    <scope>NUCLEOTIDE SEQUENCE [LARGE SCALE GENOMIC DNA]</scope>
    <source>
        <strain evidence="1">AS27yjCOA_165</strain>
    </source>
</reference>
<proteinExistence type="predicted"/>
<evidence type="ECO:0000313" key="2">
    <source>
        <dbReference type="Proteomes" id="UP000526033"/>
    </source>
</evidence>